<evidence type="ECO:0000256" key="1">
    <source>
        <dbReference type="SAM" id="MobiDB-lite"/>
    </source>
</evidence>
<proteinExistence type="predicted"/>
<dbReference type="Proteomes" id="UP000266723">
    <property type="component" value="Unassembled WGS sequence"/>
</dbReference>
<gene>
    <name evidence="2" type="ORF">DY000_02063332</name>
</gene>
<evidence type="ECO:0000313" key="3">
    <source>
        <dbReference type="Proteomes" id="UP000266723"/>
    </source>
</evidence>
<evidence type="ECO:0000313" key="2">
    <source>
        <dbReference type="EMBL" id="KAF3516735.1"/>
    </source>
</evidence>
<sequence>MIDLSNLNDLDDSFGKFKLCKQLEDDLVVAHRNCYNTQISEDERGNHHSNMQKFWISMIGRNGMMHLTKANSPIYICRFREPKRVGEFCNGAAFIACKEELQAFQHWNPTVEDLTQPVNQRFFRDNRSRKATRADSEKNLHSHKYSMELPQLEDDLVVAHRDCYNTQISEDERGNHHSNMQKFWISMIGKNGMMHLTKANSPIYIWEFRNGAAFIACKEELQAFQHWNPTVEDLTQPHNQRFFGDNRSHKATGALNSVEN</sequence>
<reference evidence="2 3" key="1">
    <citation type="journal article" date="2020" name="BMC Genomics">
        <title>Intraspecific diversification of the crop wild relative Brassica cretica Lam. using demographic model selection.</title>
        <authorList>
            <person name="Kioukis A."/>
            <person name="Michalopoulou V.A."/>
            <person name="Briers L."/>
            <person name="Pirintsos S."/>
            <person name="Studholme D.J."/>
            <person name="Pavlidis P."/>
            <person name="Sarris P.F."/>
        </authorList>
    </citation>
    <scope>NUCLEOTIDE SEQUENCE [LARGE SCALE GENOMIC DNA]</scope>
    <source>
        <strain evidence="3">cv. PFS-1207/04</strain>
    </source>
</reference>
<keyword evidence="3" id="KW-1185">Reference proteome</keyword>
<dbReference type="EMBL" id="QGKV02001556">
    <property type="protein sequence ID" value="KAF3516735.1"/>
    <property type="molecule type" value="Genomic_DNA"/>
</dbReference>
<organism evidence="2 3">
    <name type="scientific">Brassica cretica</name>
    <name type="common">Mustard</name>
    <dbReference type="NCBI Taxonomy" id="69181"/>
    <lineage>
        <taxon>Eukaryota</taxon>
        <taxon>Viridiplantae</taxon>
        <taxon>Streptophyta</taxon>
        <taxon>Embryophyta</taxon>
        <taxon>Tracheophyta</taxon>
        <taxon>Spermatophyta</taxon>
        <taxon>Magnoliopsida</taxon>
        <taxon>eudicotyledons</taxon>
        <taxon>Gunneridae</taxon>
        <taxon>Pentapetalae</taxon>
        <taxon>rosids</taxon>
        <taxon>malvids</taxon>
        <taxon>Brassicales</taxon>
        <taxon>Brassicaceae</taxon>
        <taxon>Brassiceae</taxon>
        <taxon>Brassica</taxon>
    </lineage>
</organism>
<protein>
    <submittedName>
        <fullName evidence="2">Uncharacterized protein</fullName>
    </submittedName>
</protein>
<accession>A0ABQ7AQV1</accession>
<feature type="region of interest" description="Disordered" evidence="1">
    <location>
        <begin position="241"/>
        <end position="260"/>
    </location>
</feature>
<comment type="caution">
    <text evidence="2">The sequence shown here is derived from an EMBL/GenBank/DDBJ whole genome shotgun (WGS) entry which is preliminary data.</text>
</comment>
<name>A0ABQ7AQV1_BRACR</name>